<evidence type="ECO:0000256" key="2">
    <source>
        <dbReference type="SAM" id="MobiDB-lite"/>
    </source>
</evidence>
<proteinExistence type="predicted"/>
<feature type="region of interest" description="Disordered" evidence="2">
    <location>
        <begin position="295"/>
        <end position="319"/>
    </location>
</feature>
<organism evidence="3 4">
    <name type="scientific">Platanthera guangdongensis</name>
    <dbReference type="NCBI Taxonomy" id="2320717"/>
    <lineage>
        <taxon>Eukaryota</taxon>
        <taxon>Viridiplantae</taxon>
        <taxon>Streptophyta</taxon>
        <taxon>Embryophyta</taxon>
        <taxon>Tracheophyta</taxon>
        <taxon>Spermatophyta</taxon>
        <taxon>Magnoliopsida</taxon>
        <taxon>Liliopsida</taxon>
        <taxon>Asparagales</taxon>
        <taxon>Orchidaceae</taxon>
        <taxon>Orchidoideae</taxon>
        <taxon>Orchideae</taxon>
        <taxon>Orchidinae</taxon>
        <taxon>Platanthera</taxon>
    </lineage>
</organism>
<gene>
    <name evidence="3" type="ORF">KSP40_PGU002046</name>
</gene>
<name>A0ABR2MH87_9ASPA</name>
<feature type="coiled-coil region" evidence="1">
    <location>
        <begin position="370"/>
        <end position="404"/>
    </location>
</feature>
<sequence length="520" mass="58475">MQPKQISQGLVGERVFNTPGNSEEDRKLRVLGWDQRIGEGREAVDQADLIYRNAEELSSKELEDWQTSMELLEMNRLEIDIKAELISDARSGLDCSIQELVKDDREEIEVLMKKRLALAKELEDLLRLVSLKESEIAENESQIQAAEEKMSRVVFEFQKTSSSVGMKHDGLKSEMSRIDSERARLSSKRNEIEEFISLAGRKCSTLRGLASVALSEAKTCQELVVLRKDLASSILECREDKVQLVRTEKKVLEEIQILREQISHARSTVQRRRPAGLERRNYKVILITARSSRSARAARDRARETTGNNTAQGKGQGGPFTFFQELSSNRVSIQRDIDSFKQRITSADKRGPELEAEKKVAAAARNFKEAGRIAAEAKALNLEKESLQRELGQSTLDLERLDLDRKHTICVMQDSEELVSQKEKEAAVASFERLQLLAATARAERSAALELGDSEEGDFLLKEVEAAEERARQLQEAYSLNPIDCPKTRKSYAPAALIAKLAGRSLAEMTVSLKELVADE</sequence>
<evidence type="ECO:0000313" key="3">
    <source>
        <dbReference type="EMBL" id="KAK8963375.1"/>
    </source>
</evidence>
<protein>
    <submittedName>
        <fullName evidence="3">Uncharacterized protein</fullName>
    </submittedName>
</protein>
<comment type="caution">
    <text evidence="3">The sequence shown here is derived from an EMBL/GenBank/DDBJ whole genome shotgun (WGS) entry which is preliminary data.</text>
</comment>
<evidence type="ECO:0000313" key="4">
    <source>
        <dbReference type="Proteomes" id="UP001412067"/>
    </source>
</evidence>
<reference evidence="3 4" key="1">
    <citation type="journal article" date="2022" name="Nat. Plants">
        <title>Genomes of leafy and leafless Platanthera orchids illuminate the evolution of mycoheterotrophy.</title>
        <authorList>
            <person name="Li M.H."/>
            <person name="Liu K.W."/>
            <person name="Li Z."/>
            <person name="Lu H.C."/>
            <person name="Ye Q.L."/>
            <person name="Zhang D."/>
            <person name="Wang J.Y."/>
            <person name="Li Y.F."/>
            <person name="Zhong Z.M."/>
            <person name="Liu X."/>
            <person name="Yu X."/>
            <person name="Liu D.K."/>
            <person name="Tu X.D."/>
            <person name="Liu B."/>
            <person name="Hao Y."/>
            <person name="Liao X.Y."/>
            <person name="Jiang Y.T."/>
            <person name="Sun W.H."/>
            <person name="Chen J."/>
            <person name="Chen Y.Q."/>
            <person name="Ai Y."/>
            <person name="Zhai J.W."/>
            <person name="Wu S.S."/>
            <person name="Zhou Z."/>
            <person name="Hsiao Y.Y."/>
            <person name="Wu W.L."/>
            <person name="Chen Y.Y."/>
            <person name="Lin Y.F."/>
            <person name="Hsu J.L."/>
            <person name="Li C.Y."/>
            <person name="Wang Z.W."/>
            <person name="Zhao X."/>
            <person name="Zhong W.Y."/>
            <person name="Ma X.K."/>
            <person name="Ma L."/>
            <person name="Huang J."/>
            <person name="Chen G.Z."/>
            <person name="Huang M.Z."/>
            <person name="Huang L."/>
            <person name="Peng D.H."/>
            <person name="Luo Y.B."/>
            <person name="Zou S.Q."/>
            <person name="Chen S.P."/>
            <person name="Lan S."/>
            <person name="Tsai W.C."/>
            <person name="Van de Peer Y."/>
            <person name="Liu Z.J."/>
        </authorList>
    </citation>
    <scope>NUCLEOTIDE SEQUENCE [LARGE SCALE GENOMIC DNA]</scope>
    <source>
        <strain evidence="3">Lor288</strain>
    </source>
</reference>
<dbReference type="EMBL" id="JBBWWR010000007">
    <property type="protein sequence ID" value="KAK8963375.1"/>
    <property type="molecule type" value="Genomic_DNA"/>
</dbReference>
<evidence type="ECO:0000256" key="1">
    <source>
        <dbReference type="SAM" id="Coils"/>
    </source>
</evidence>
<dbReference type="PANTHER" id="PTHR38394:SF1">
    <property type="entry name" value="NEUROFILAMENT LIGHT PROTEIN"/>
    <property type="match status" value="1"/>
</dbReference>
<keyword evidence="4" id="KW-1185">Reference proteome</keyword>
<dbReference type="Proteomes" id="UP001412067">
    <property type="component" value="Unassembled WGS sequence"/>
</dbReference>
<dbReference type="PANTHER" id="PTHR38394">
    <property type="entry name" value="NEUROFILAMENT LIGHT PROTEIN"/>
    <property type="match status" value="1"/>
</dbReference>
<accession>A0ABR2MH87</accession>
<feature type="coiled-coil region" evidence="1">
    <location>
        <begin position="108"/>
        <end position="149"/>
    </location>
</feature>
<keyword evidence="1" id="KW-0175">Coiled coil</keyword>